<reference evidence="2 3" key="1">
    <citation type="submission" date="2017-10" db="EMBL/GenBank/DDBJ databases">
        <title>Comparative genomics in systemic dimorphic fungi from Ajellomycetaceae.</title>
        <authorList>
            <person name="Munoz J.F."/>
            <person name="Mcewen J.G."/>
            <person name="Clay O.K."/>
            <person name="Cuomo C.A."/>
        </authorList>
    </citation>
    <scope>NUCLEOTIDE SEQUENCE [LARGE SCALE GENOMIC DNA]</scope>
    <source>
        <strain evidence="2 3">UAMH7299</strain>
    </source>
</reference>
<proteinExistence type="predicted"/>
<dbReference type="AlphaFoldDB" id="A0A2B7Y0H2"/>
<evidence type="ECO:0000313" key="2">
    <source>
        <dbReference type="EMBL" id="PGH14966.1"/>
    </source>
</evidence>
<evidence type="ECO:0000259" key="1">
    <source>
        <dbReference type="PROSITE" id="PS51819"/>
    </source>
</evidence>
<dbReference type="InterPro" id="IPR037523">
    <property type="entry name" value="VOC_core"/>
</dbReference>
<dbReference type="SUPFAM" id="SSF54593">
    <property type="entry name" value="Glyoxalase/Bleomycin resistance protein/Dihydroxybiphenyl dioxygenase"/>
    <property type="match status" value="1"/>
</dbReference>
<dbReference type="InterPro" id="IPR029068">
    <property type="entry name" value="Glyas_Bleomycin-R_OHBP_Dase"/>
</dbReference>
<dbReference type="Pfam" id="PF00903">
    <property type="entry name" value="Glyoxalase"/>
    <property type="match status" value="1"/>
</dbReference>
<evidence type="ECO:0000313" key="3">
    <source>
        <dbReference type="Proteomes" id="UP000224634"/>
    </source>
</evidence>
<dbReference type="InterPro" id="IPR052164">
    <property type="entry name" value="Anthracycline_SecMetBiosynth"/>
</dbReference>
<protein>
    <recommendedName>
        <fullName evidence="1">VOC domain-containing protein</fullName>
    </recommendedName>
</protein>
<dbReference type="PANTHER" id="PTHR33993">
    <property type="entry name" value="GLYOXALASE-RELATED"/>
    <property type="match status" value="1"/>
</dbReference>
<dbReference type="EMBL" id="PDNA01000087">
    <property type="protein sequence ID" value="PGH14966.1"/>
    <property type="molecule type" value="Genomic_DNA"/>
</dbReference>
<organism evidence="2 3">
    <name type="scientific">Polytolypa hystricis (strain UAMH7299)</name>
    <dbReference type="NCBI Taxonomy" id="1447883"/>
    <lineage>
        <taxon>Eukaryota</taxon>
        <taxon>Fungi</taxon>
        <taxon>Dikarya</taxon>
        <taxon>Ascomycota</taxon>
        <taxon>Pezizomycotina</taxon>
        <taxon>Eurotiomycetes</taxon>
        <taxon>Eurotiomycetidae</taxon>
        <taxon>Onygenales</taxon>
        <taxon>Onygenales incertae sedis</taxon>
        <taxon>Polytolypa</taxon>
    </lineage>
</organism>
<sequence length="140" mass="14999">MAETWTPPAAGTPVWIQIPATDVQRAKSFYSTTFSWSFKPSAAGGPEKMATFTFPDKGYTSLSGGITQVSPENHTKGGETVVVYFYVDDLGSCMDTIVKNGGKKCSDIEPEGEIGSYMIAEDTEGNRLGIWSLNKPASSA</sequence>
<dbReference type="Gene3D" id="3.10.180.10">
    <property type="entry name" value="2,3-Dihydroxybiphenyl 1,2-Dioxygenase, domain 1"/>
    <property type="match status" value="1"/>
</dbReference>
<name>A0A2B7Y0H2_POLH7</name>
<accession>A0A2B7Y0H2</accession>
<comment type="caution">
    <text evidence="2">The sequence shown here is derived from an EMBL/GenBank/DDBJ whole genome shotgun (WGS) entry which is preliminary data.</text>
</comment>
<feature type="domain" description="VOC" evidence="1">
    <location>
        <begin position="12"/>
        <end position="133"/>
    </location>
</feature>
<dbReference type="PROSITE" id="PS51819">
    <property type="entry name" value="VOC"/>
    <property type="match status" value="1"/>
</dbReference>
<dbReference type="CDD" id="cd07247">
    <property type="entry name" value="SgaA_N_like"/>
    <property type="match status" value="1"/>
</dbReference>
<dbReference type="OrthoDB" id="447346at2759"/>
<dbReference type="Proteomes" id="UP000224634">
    <property type="component" value="Unassembled WGS sequence"/>
</dbReference>
<dbReference type="STRING" id="1447883.A0A2B7Y0H2"/>
<dbReference type="InterPro" id="IPR004360">
    <property type="entry name" value="Glyas_Fos-R_dOase_dom"/>
</dbReference>
<gene>
    <name evidence="2" type="ORF">AJ80_05729</name>
</gene>
<keyword evidence="3" id="KW-1185">Reference proteome</keyword>